<name>A0A1G9V8G7_9FIRM</name>
<dbReference type="RefSeq" id="WP_074521094.1">
    <property type="nucleotide sequence ID" value="NZ_FNHZ01000002.1"/>
</dbReference>
<feature type="transmembrane region" description="Helical" evidence="1">
    <location>
        <begin position="153"/>
        <end position="177"/>
    </location>
</feature>
<reference evidence="3" key="1">
    <citation type="submission" date="2016-10" db="EMBL/GenBank/DDBJ databases">
        <authorList>
            <person name="Varghese N."/>
            <person name="Submissions S."/>
        </authorList>
    </citation>
    <scope>NUCLEOTIDE SEQUENCE [LARGE SCALE GENOMIC DNA]</scope>
    <source>
        <strain evidence="3">M83</strain>
    </source>
</reference>
<organism evidence="2 3">
    <name type="scientific">Lachnospira pectinoschiza</name>
    <dbReference type="NCBI Taxonomy" id="28052"/>
    <lineage>
        <taxon>Bacteria</taxon>
        <taxon>Bacillati</taxon>
        <taxon>Bacillota</taxon>
        <taxon>Clostridia</taxon>
        <taxon>Lachnospirales</taxon>
        <taxon>Lachnospiraceae</taxon>
        <taxon>Lachnospira</taxon>
    </lineage>
</organism>
<keyword evidence="1" id="KW-0812">Transmembrane</keyword>
<feature type="transmembrane region" description="Helical" evidence="1">
    <location>
        <begin position="229"/>
        <end position="252"/>
    </location>
</feature>
<feature type="transmembrane region" description="Helical" evidence="1">
    <location>
        <begin position="5"/>
        <end position="25"/>
    </location>
</feature>
<gene>
    <name evidence="2" type="ORF">SAMN05216544_0853</name>
</gene>
<dbReference type="EMBL" id="FNHZ01000002">
    <property type="protein sequence ID" value="SDM68356.1"/>
    <property type="molecule type" value="Genomic_DNA"/>
</dbReference>
<keyword evidence="1" id="KW-0472">Membrane</keyword>
<evidence type="ECO:0000313" key="3">
    <source>
        <dbReference type="Proteomes" id="UP000187651"/>
    </source>
</evidence>
<feature type="transmembrane region" description="Helical" evidence="1">
    <location>
        <begin position="45"/>
        <end position="63"/>
    </location>
</feature>
<feature type="transmembrane region" description="Helical" evidence="1">
    <location>
        <begin position="184"/>
        <end position="209"/>
    </location>
</feature>
<evidence type="ECO:0000256" key="1">
    <source>
        <dbReference type="SAM" id="Phobius"/>
    </source>
</evidence>
<evidence type="ECO:0008006" key="4">
    <source>
        <dbReference type="Google" id="ProtNLM"/>
    </source>
</evidence>
<keyword evidence="3" id="KW-1185">Reference proteome</keyword>
<keyword evidence="1" id="KW-1133">Transmembrane helix</keyword>
<sequence length="258" mass="29925">MKKRILFTLSLTVFITINALFRFFIDEKVSGVNSCLIDGIFTWSVNRFLILGLIPMMVYWYFIEESNQDNNINIIIRRKDRFEIWLEESRKILSLCFFSFLFDIFISFLFGIIFNGINSNYSNLSGDAFLKHSYLGISCFEKLNTTVCPKLNIVNVVAFIVINLLQIFLLVIVANAVRWLISTVVSYVCLFGFCGLIGVNFAAKFYGLSDLGIKSSNGDYYYEILKKDIYLQKIFVEIVFISIVFLIVKIFINRKNFI</sequence>
<evidence type="ECO:0000313" key="2">
    <source>
        <dbReference type="EMBL" id="SDM68356.1"/>
    </source>
</evidence>
<proteinExistence type="predicted"/>
<dbReference type="Proteomes" id="UP000187651">
    <property type="component" value="Unassembled WGS sequence"/>
</dbReference>
<feature type="transmembrane region" description="Helical" evidence="1">
    <location>
        <begin position="92"/>
        <end position="114"/>
    </location>
</feature>
<protein>
    <recommendedName>
        <fullName evidence="4">ABC-2 family transporter protein</fullName>
    </recommendedName>
</protein>
<dbReference type="AlphaFoldDB" id="A0A1G9V8G7"/>
<accession>A0A1G9V8G7</accession>